<accession>M2LS31</accession>
<sequence length="123" mass="13810">MDSASQALAQNLPLGVPKSYRSLADHSGAKAQSQQYLTPSEEKAVVDFMLQMSALGHPVRIKHVPFIAFSATRNRPTLERPLKPPGKNWAKALENRHPNLKARRVRALDWNRHENNISAKVTH</sequence>
<proteinExistence type="predicted"/>
<dbReference type="eggNOG" id="ENOG502TC3B">
    <property type="taxonomic scope" value="Eukaryota"/>
</dbReference>
<feature type="non-terminal residue" evidence="1">
    <location>
        <position position="123"/>
    </location>
</feature>
<dbReference type="AlphaFoldDB" id="M2LS31"/>
<gene>
    <name evidence="1" type="ORF">BAUCODRAFT_87975</name>
</gene>
<dbReference type="GeneID" id="19117444"/>
<dbReference type="KEGG" id="bcom:BAUCODRAFT_87975"/>
<protein>
    <recommendedName>
        <fullName evidence="3">HTH CENPB-type domain-containing protein</fullName>
    </recommendedName>
</protein>
<reference evidence="1 2" key="1">
    <citation type="journal article" date="2012" name="PLoS Pathog.">
        <title>Diverse lifestyles and strategies of plant pathogenesis encoded in the genomes of eighteen Dothideomycetes fungi.</title>
        <authorList>
            <person name="Ohm R.A."/>
            <person name="Feau N."/>
            <person name="Henrissat B."/>
            <person name="Schoch C.L."/>
            <person name="Horwitz B.A."/>
            <person name="Barry K.W."/>
            <person name="Condon B.J."/>
            <person name="Copeland A.C."/>
            <person name="Dhillon B."/>
            <person name="Glaser F."/>
            <person name="Hesse C.N."/>
            <person name="Kosti I."/>
            <person name="LaButti K."/>
            <person name="Lindquist E.A."/>
            <person name="Lucas S."/>
            <person name="Salamov A.A."/>
            <person name="Bradshaw R.E."/>
            <person name="Ciuffetti L."/>
            <person name="Hamelin R.C."/>
            <person name="Kema G.H.J."/>
            <person name="Lawrence C."/>
            <person name="Scott J.A."/>
            <person name="Spatafora J.W."/>
            <person name="Turgeon B.G."/>
            <person name="de Wit P.J.G.M."/>
            <person name="Zhong S."/>
            <person name="Goodwin S.B."/>
            <person name="Grigoriev I.V."/>
        </authorList>
    </citation>
    <scope>NUCLEOTIDE SEQUENCE [LARGE SCALE GENOMIC DNA]</scope>
    <source>
        <strain evidence="1 2">UAMH 10762</strain>
    </source>
</reference>
<name>M2LS31_BAUPA</name>
<dbReference type="HOGENOM" id="CLU_013929_9_1_1"/>
<evidence type="ECO:0000313" key="2">
    <source>
        <dbReference type="Proteomes" id="UP000011761"/>
    </source>
</evidence>
<evidence type="ECO:0008006" key="3">
    <source>
        <dbReference type="Google" id="ProtNLM"/>
    </source>
</evidence>
<evidence type="ECO:0000313" key="1">
    <source>
        <dbReference type="EMBL" id="EMC97277.1"/>
    </source>
</evidence>
<organism evidence="1 2">
    <name type="scientific">Baudoinia panamericana (strain UAMH 10762)</name>
    <name type="common">Angels' share fungus</name>
    <name type="synonym">Baudoinia compniacensis (strain UAMH 10762)</name>
    <dbReference type="NCBI Taxonomy" id="717646"/>
    <lineage>
        <taxon>Eukaryota</taxon>
        <taxon>Fungi</taxon>
        <taxon>Dikarya</taxon>
        <taxon>Ascomycota</taxon>
        <taxon>Pezizomycotina</taxon>
        <taxon>Dothideomycetes</taxon>
        <taxon>Dothideomycetidae</taxon>
        <taxon>Mycosphaerellales</taxon>
        <taxon>Teratosphaeriaceae</taxon>
        <taxon>Baudoinia</taxon>
    </lineage>
</organism>
<dbReference type="Proteomes" id="UP000011761">
    <property type="component" value="Unassembled WGS sequence"/>
</dbReference>
<dbReference type="OrthoDB" id="5420958at2759"/>
<keyword evidence="2" id="KW-1185">Reference proteome</keyword>
<dbReference type="EMBL" id="KB445554">
    <property type="protein sequence ID" value="EMC97277.1"/>
    <property type="molecule type" value="Genomic_DNA"/>
</dbReference>
<dbReference type="RefSeq" id="XP_007675519.1">
    <property type="nucleotide sequence ID" value="XM_007677329.1"/>
</dbReference>
<dbReference type="OMA" id="PGKNWAK"/>